<dbReference type="InterPro" id="IPR038460">
    <property type="entry name" value="AcetylCoA_hyd_C_sf"/>
</dbReference>
<dbReference type="OrthoDB" id="9801795at2"/>
<feature type="domain" description="Acetyl-CoA hydrolase/transferase C-terminal" evidence="1">
    <location>
        <begin position="242"/>
        <end position="376"/>
    </location>
</feature>
<reference evidence="3" key="1">
    <citation type="submission" date="2016-10" db="EMBL/GenBank/DDBJ databases">
        <authorList>
            <person name="Varghese N."/>
        </authorList>
    </citation>
    <scope>NUCLEOTIDE SEQUENCE [LARGE SCALE GENOMIC DNA]</scope>
    <source>
        <strain evidence="3">DSM 44719</strain>
    </source>
</reference>
<dbReference type="Pfam" id="PF13336">
    <property type="entry name" value="AcetylCoA_hyd_C"/>
    <property type="match status" value="1"/>
</dbReference>
<gene>
    <name evidence="2" type="ORF">SAMN04490220_8562</name>
</gene>
<evidence type="ECO:0000313" key="3">
    <source>
        <dbReference type="Proteomes" id="UP000183407"/>
    </source>
</evidence>
<dbReference type="GO" id="GO:0006083">
    <property type="term" value="P:acetate metabolic process"/>
    <property type="evidence" value="ECO:0007669"/>
    <property type="project" value="InterPro"/>
</dbReference>
<proteinExistence type="predicted"/>
<evidence type="ECO:0000313" key="2">
    <source>
        <dbReference type="EMBL" id="SEE82783.1"/>
    </source>
</evidence>
<accession>A0A1H5M0C9</accession>
<dbReference type="Gene3D" id="3.30.750.70">
    <property type="entry name" value="4-hydroxybutyrate coenzyme like domains"/>
    <property type="match status" value="1"/>
</dbReference>
<dbReference type="Gene3D" id="3.40.1080.10">
    <property type="entry name" value="Glutaconate Coenzyme A-transferase"/>
    <property type="match status" value="1"/>
</dbReference>
<name>A0A1H5M0C9_RHOJO</name>
<protein>
    <submittedName>
        <fullName evidence="2">4-hydroxybutyrate CoA-transferase</fullName>
    </submittedName>
</protein>
<dbReference type="AlphaFoldDB" id="A0A1H5M0C9"/>
<dbReference type="InterPro" id="IPR026888">
    <property type="entry name" value="AcetylCoA_hyd_C"/>
</dbReference>
<dbReference type="EMBL" id="FNTL01000005">
    <property type="protein sequence ID" value="SEE82783.1"/>
    <property type="molecule type" value="Genomic_DNA"/>
</dbReference>
<keyword evidence="2" id="KW-0808">Transferase</keyword>
<dbReference type="Proteomes" id="UP000183407">
    <property type="component" value="Unassembled WGS sequence"/>
</dbReference>
<organism evidence="2 3">
    <name type="scientific">Rhodococcus jostii</name>
    <dbReference type="NCBI Taxonomy" id="132919"/>
    <lineage>
        <taxon>Bacteria</taxon>
        <taxon>Bacillati</taxon>
        <taxon>Actinomycetota</taxon>
        <taxon>Actinomycetes</taxon>
        <taxon>Mycobacteriales</taxon>
        <taxon>Nocardiaceae</taxon>
        <taxon>Rhodococcus</taxon>
    </lineage>
</organism>
<dbReference type="Gene3D" id="3.40.1080.20">
    <property type="entry name" value="Acetyl-CoA hydrolase/transferase C-terminal domain"/>
    <property type="match status" value="1"/>
</dbReference>
<evidence type="ECO:0000259" key="1">
    <source>
        <dbReference type="Pfam" id="PF13336"/>
    </source>
</evidence>
<dbReference type="InterPro" id="IPR037171">
    <property type="entry name" value="NagB/RpiA_transferase-like"/>
</dbReference>
<dbReference type="SUPFAM" id="SSF100950">
    <property type="entry name" value="NagB/RpiA/CoA transferase-like"/>
    <property type="match status" value="1"/>
</dbReference>
<dbReference type="GO" id="GO:0008775">
    <property type="term" value="F:acetate CoA-transferase activity"/>
    <property type="evidence" value="ECO:0007669"/>
    <property type="project" value="InterPro"/>
</dbReference>
<dbReference type="PANTHER" id="PTHR21432">
    <property type="entry name" value="ACETYL-COA HYDROLASE-RELATED"/>
    <property type="match status" value="1"/>
</dbReference>
<sequence length="379" mass="40513">MRTVLCAEGPVEPQAALERYFELHPPTTLDPVHLVFGMRRSAPSLPHPVGPECFTVGSYMPGRGLKHVQPLTYHRQSYSEICRSLADRSFQPDVLITCVTPPDDDGQRSLGGVNGYLDPVVALAPRIFAEEVSWLPRIRGATVVTDVDDVVTSRTSDSDEQPPFSAAFDAVDEAVARQVARLIPTAPRLALGIGRVNDALALQLAGRGDVEILTGVLTEAVRKMYESGAIGGATMRAMSVIGSPSLLRWAASCDDVRLLPSTKIHNPAWLSQHDRFVAVLGAIDLDCAGNINSERAGDSTISGRGGAVDFARGAHGSPGGLSIVALRSSDRNGVSRLVQHVSDPSINSDVIDAVVTEKGSAIITHLDTDERRRALSTIF</sequence>
<dbReference type="PANTHER" id="PTHR21432:SF20">
    <property type="entry name" value="ACETYL-COA HYDROLASE"/>
    <property type="match status" value="1"/>
</dbReference>
<dbReference type="InterPro" id="IPR046433">
    <property type="entry name" value="ActCoA_hydro"/>
</dbReference>